<evidence type="ECO:0000256" key="8">
    <source>
        <dbReference type="ARBA" id="ARBA00022737"/>
    </source>
</evidence>
<dbReference type="Pfam" id="PF00027">
    <property type="entry name" value="cNMP_binding"/>
    <property type="match status" value="2"/>
</dbReference>
<evidence type="ECO:0000256" key="9">
    <source>
        <dbReference type="ARBA" id="ARBA00022741"/>
    </source>
</evidence>
<accession>A0A8H7SRC9</accession>
<dbReference type="PROSITE" id="PS00889">
    <property type="entry name" value="CNMP_BINDING_2"/>
    <property type="match status" value="2"/>
</dbReference>
<dbReference type="Pfam" id="PF02197">
    <property type="entry name" value="RIIa"/>
    <property type="match status" value="1"/>
</dbReference>
<evidence type="ECO:0000256" key="2">
    <source>
        <dbReference type="ARBA" id="ARBA00005753"/>
    </source>
</evidence>
<dbReference type="SMART" id="SM00394">
    <property type="entry name" value="RIIa"/>
    <property type="match status" value="1"/>
</dbReference>
<evidence type="ECO:0000256" key="1">
    <source>
        <dbReference type="ARBA" id="ARBA00000707"/>
    </source>
</evidence>
<keyword evidence="18" id="KW-1185">Reference proteome</keyword>
<dbReference type="PROSITE" id="PS50957">
    <property type="entry name" value="JOSEPHIN"/>
    <property type="match status" value="1"/>
</dbReference>
<reference evidence="17" key="1">
    <citation type="submission" date="2021-01" db="EMBL/GenBank/DDBJ databases">
        <title>Metabolic potential, ecology and presence of endohyphal bacteria is reflected in genomic diversity of Mucoromycotina.</title>
        <authorList>
            <person name="Muszewska A."/>
            <person name="Okrasinska A."/>
            <person name="Steczkiewicz K."/>
            <person name="Drgas O."/>
            <person name="Orlowska M."/>
            <person name="Perlinska-Lenart U."/>
            <person name="Aleksandrzak-Piekarczyk T."/>
            <person name="Szatraj K."/>
            <person name="Zielenkiewicz U."/>
            <person name="Pilsyk S."/>
            <person name="Malc E."/>
            <person name="Mieczkowski P."/>
            <person name="Kruszewska J.S."/>
            <person name="Biernat P."/>
            <person name="Pawlowska J."/>
        </authorList>
    </citation>
    <scope>NUCLEOTIDE SEQUENCE</scope>
    <source>
        <strain evidence="17">WA0000018081</strain>
    </source>
</reference>
<comment type="similarity">
    <text evidence="2">Belongs to the cAMP-dependent kinase regulatory chain family.</text>
</comment>
<dbReference type="InterPro" id="IPR000595">
    <property type="entry name" value="cNMP-bd_dom"/>
</dbReference>
<keyword evidence="10" id="KW-0833">Ubl conjugation pathway</keyword>
<keyword evidence="6" id="KW-0116">cAMP-binding</keyword>
<comment type="catalytic activity">
    <reaction evidence="1">
        <text>Thiol-dependent hydrolysis of ester, thioester, amide, peptide and isopeptide bonds formed by the C-terminal Gly of ubiquitin (a 76-residue protein attached to proteins as an intracellular targeting signal).</text>
        <dbReference type="EC" id="3.4.19.12"/>
    </reaction>
</comment>
<dbReference type="SMART" id="SM01246">
    <property type="entry name" value="Josephin"/>
    <property type="match status" value="1"/>
</dbReference>
<dbReference type="InterPro" id="IPR050503">
    <property type="entry name" value="cAMP-dep_PK_reg_su-like"/>
</dbReference>
<proteinExistence type="inferred from homology"/>
<dbReference type="Pfam" id="PF02099">
    <property type="entry name" value="Josephin"/>
    <property type="match status" value="1"/>
</dbReference>
<organism evidence="17 18">
    <name type="scientific">Thamnidium elegans</name>
    <dbReference type="NCBI Taxonomy" id="101142"/>
    <lineage>
        <taxon>Eukaryota</taxon>
        <taxon>Fungi</taxon>
        <taxon>Fungi incertae sedis</taxon>
        <taxon>Mucoromycota</taxon>
        <taxon>Mucoromycotina</taxon>
        <taxon>Mucoromycetes</taxon>
        <taxon>Mucorales</taxon>
        <taxon>Mucorineae</taxon>
        <taxon>Mucoraceae</taxon>
        <taxon>Thamnidium</taxon>
    </lineage>
</organism>
<dbReference type="EMBL" id="JAEPRE010000071">
    <property type="protein sequence ID" value="KAG2233711.1"/>
    <property type="molecule type" value="Genomic_DNA"/>
</dbReference>
<dbReference type="GO" id="GO:0005634">
    <property type="term" value="C:nucleus"/>
    <property type="evidence" value="ECO:0007669"/>
    <property type="project" value="TreeGrafter"/>
</dbReference>
<dbReference type="InterPro" id="IPR018490">
    <property type="entry name" value="cNMP-bd_dom_sf"/>
</dbReference>
<keyword evidence="11 13" id="KW-0378">Hydrolase</keyword>
<keyword evidence="5" id="KW-0597">Phosphoprotein</keyword>
<keyword evidence="12" id="KW-0114">cAMP</keyword>
<feature type="domain" description="Cyclic nucleotide-binding" evidence="15">
    <location>
        <begin position="257"/>
        <end position="342"/>
    </location>
</feature>
<dbReference type="GO" id="GO:0005829">
    <property type="term" value="C:cytosol"/>
    <property type="evidence" value="ECO:0007669"/>
    <property type="project" value="TreeGrafter"/>
</dbReference>
<comment type="caution">
    <text evidence="17">The sequence shown here is derived from an EMBL/GenBank/DDBJ whole genome shotgun (WGS) entry which is preliminary data.</text>
</comment>
<feature type="compositionally biased region" description="Acidic residues" evidence="14">
    <location>
        <begin position="65"/>
        <end position="85"/>
    </location>
</feature>
<evidence type="ECO:0000256" key="6">
    <source>
        <dbReference type="ARBA" id="ARBA00022566"/>
    </source>
</evidence>
<dbReference type="PROSITE" id="PS00888">
    <property type="entry name" value="CNMP_BINDING_1"/>
    <property type="match status" value="2"/>
</dbReference>
<feature type="domain" description="Josephin" evidence="16">
    <location>
        <begin position="357"/>
        <end position="529"/>
    </location>
</feature>
<dbReference type="GO" id="GO:0004862">
    <property type="term" value="F:cAMP-dependent protein kinase inhibitor activity"/>
    <property type="evidence" value="ECO:0007669"/>
    <property type="project" value="TreeGrafter"/>
</dbReference>
<dbReference type="SUPFAM" id="SSF51206">
    <property type="entry name" value="cAMP-binding domain-like"/>
    <property type="match status" value="2"/>
</dbReference>
<name>A0A8H7SRC9_9FUNG</name>
<evidence type="ECO:0000256" key="5">
    <source>
        <dbReference type="ARBA" id="ARBA00022553"/>
    </source>
</evidence>
<evidence type="ECO:0000256" key="11">
    <source>
        <dbReference type="ARBA" id="ARBA00022801"/>
    </source>
</evidence>
<dbReference type="GO" id="GO:0005952">
    <property type="term" value="C:cAMP-dependent protein kinase complex"/>
    <property type="evidence" value="ECO:0007669"/>
    <property type="project" value="InterPro"/>
</dbReference>
<keyword evidence="7" id="KW-0645">Protease</keyword>
<feature type="domain" description="Cyclic nucleotide-binding" evidence="15">
    <location>
        <begin position="139"/>
        <end position="254"/>
    </location>
</feature>
<dbReference type="InterPro" id="IPR014710">
    <property type="entry name" value="RmlC-like_jellyroll"/>
</dbReference>
<dbReference type="CDD" id="cd12098">
    <property type="entry name" value="DD_R_ScPKA-like"/>
    <property type="match status" value="1"/>
</dbReference>
<dbReference type="PROSITE" id="PS50042">
    <property type="entry name" value="CNMP_BINDING_3"/>
    <property type="match status" value="2"/>
</dbReference>
<evidence type="ECO:0000256" key="10">
    <source>
        <dbReference type="ARBA" id="ARBA00022786"/>
    </source>
</evidence>
<evidence type="ECO:0000256" key="12">
    <source>
        <dbReference type="ARBA" id="ARBA00023149"/>
    </source>
</evidence>
<evidence type="ECO:0000313" key="17">
    <source>
        <dbReference type="EMBL" id="KAG2233711.1"/>
    </source>
</evidence>
<feature type="active site" evidence="13">
    <location>
        <position position="370"/>
    </location>
</feature>
<dbReference type="GO" id="GO:0033554">
    <property type="term" value="P:cellular response to stress"/>
    <property type="evidence" value="ECO:0007669"/>
    <property type="project" value="UniProtKB-ARBA"/>
</dbReference>
<feature type="active site" evidence="13">
    <location>
        <position position="466"/>
    </location>
</feature>
<dbReference type="SMART" id="SM00100">
    <property type="entry name" value="cNMP"/>
    <property type="match status" value="2"/>
</dbReference>
<evidence type="ECO:0000256" key="14">
    <source>
        <dbReference type="SAM" id="MobiDB-lite"/>
    </source>
</evidence>
<dbReference type="Gene3D" id="2.60.120.10">
    <property type="entry name" value="Jelly Rolls"/>
    <property type="match status" value="2"/>
</dbReference>
<dbReference type="Gene3D" id="3.90.70.40">
    <property type="match status" value="1"/>
</dbReference>
<evidence type="ECO:0000259" key="16">
    <source>
        <dbReference type="PROSITE" id="PS50957"/>
    </source>
</evidence>
<evidence type="ECO:0000259" key="15">
    <source>
        <dbReference type="PROSITE" id="PS50042"/>
    </source>
</evidence>
<dbReference type="PANTHER" id="PTHR11635:SF152">
    <property type="entry name" value="CAMP-DEPENDENT PROTEIN KINASE TYPE I REGULATORY SUBUNIT-RELATED"/>
    <property type="match status" value="1"/>
</dbReference>
<dbReference type="GO" id="GO:0004843">
    <property type="term" value="F:cysteine-type deubiquitinase activity"/>
    <property type="evidence" value="ECO:0007669"/>
    <property type="project" value="UniProtKB-EC"/>
</dbReference>
<evidence type="ECO:0000256" key="3">
    <source>
        <dbReference type="ARBA" id="ARBA00012759"/>
    </source>
</evidence>
<dbReference type="FunFam" id="2.60.120.10:FF:000039">
    <property type="entry name" value="cAMP-dependent protein kinase regulatory subunit"/>
    <property type="match status" value="1"/>
</dbReference>
<sequence>MSHSNQEFDSLINELSKKVNLNQPEDVLQFCTTFFLQKLQQDREESRQDDLHPLALSQDFCTIQEDEEDEDEDDEERDTVPDEIPDLSGPCPISRGRRTSVSAESLQPSLSTHDFVKVVNPKSSLQRDNIRLAIESNFLFKNLDDEQYSDVVDAMVQKEIKAGDHVINQGAVGDYFYIVESGQLDCFIDSKKVTSYGPGGSFGELALMYNAPRAASIVAVTDGRLYALDRVTFRSILMENTARKRRMYERFLEEIPLFKSLETYERHKIADALEPVQFDDNDVVIKEGDVGDNFYLIESGEAKFYKLLPDGSQQEVMVGKKGEYFGELALLRDELRAASVVAHGPVMDILKRNSENYHAVLQQQQPDNLCAQHALNVLLQAEIGQGLDAAEQAVGGRKQGSESQNYDDSGYFSIQVLQKALEIWNLELIPWKSKEMEQARKEPKNLYKQNKKKSQQNAYICNLRNHWFTLRKFSQSYRWYNLDSMQEKATYLGENYLSMMLNQIEAEGYSIFAVKGKLNDSAADRKARSLPNPGKPEKIVAFSGQGYSLSSSATANATVEEEEDDEETMLAKAIQASMETVTPKNNMDEIRKKRLARFG</sequence>
<dbReference type="CDD" id="cd00038">
    <property type="entry name" value="CAP_ED"/>
    <property type="match status" value="2"/>
</dbReference>
<protein>
    <recommendedName>
        <fullName evidence="4">cAMP-dependent protein kinase regulatory subunit</fullName>
        <ecNumber evidence="3">3.4.19.12</ecNumber>
    </recommendedName>
</protein>
<evidence type="ECO:0000256" key="7">
    <source>
        <dbReference type="ARBA" id="ARBA00022670"/>
    </source>
</evidence>
<evidence type="ECO:0000313" key="18">
    <source>
        <dbReference type="Proteomes" id="UP000613177"/>
    </source>
</evidence>
<dbReference type="InterPro" id="IPR018488">
    <property type="entry name" value="cNMP-bd_CS"/>
</dbReference>
<dbReference type="Proteomes" id="UP000613177">
    <property type="component" value="Unassembled WGS sequence"/>
</dbReference>
<dbReference type="InterPro" id="IPR006155">
    <property type="entry name" value="Josephin"/>
</dbReference>
<feature type="region of interest" description="Disordered" evidence="14">
    <location>
        <begin position="65"/>
        <end position="105"/>
    </location>
</feature>
<dbReference type="AlphaFoldDB" id="A0A8H7SRC9"/>
<feature type="active site" evidence="13">
    <location>
        <position position="483"/>
    </location>
</feature>
<evidence type="ECO:0000256" key="13">
    <source>
        <dbReference type="PROSITE-ProRule" id="PRU00331"/>
    </source>
</evidence>
<dbReference type="InterPro" id="IPR003117">
    <property type="entry name" value="cAMP_dep_PK_reg_su_I/II_a/b"/>
</dbReference>
<dbReference type="GO" id="GO:0030552">
    <property type="term" value="F:cAMP binding"/>
    <property type="evidence" value="ECO:0007669"/>
    <property type="project" value="UniProtKB-KW"/>
</dbReference>
<dbReference type="GO" id="GO:0034236">
    <property type="term" value="F:protein kinase A catalytic subunit binding"/>
    <property type="evidence" value="ECO:0007669"/>
    <property type="project" value="TreeGrafter"/>
</dbReference>
<dbReference type="PRINTS" id="PR00103">
    <property type="entry name" value="CAMPKINASE"/>
</dbReference>
<keyword evidence="9" id="KW-0547">Nucleotide-binding</keyword>
<dbReference type="PANTHER" id="PTHR11635">
    <property type="entry name" value="CAMP-DEPENDENT PROTEIN KINASE REGULATORY CHAIN"/>
    <property type="match status" value="1"/>
</dbReference>
<dbReference type="Gene3D" id="1.10.287.10">
    <property type="entry name" value="S15/NS1, RNA-binding"/>
    <property type="match status" value="1"/>
</dbReference>
<evidence type="ECO:0000256" key="4">
    <source>
        <dbReference type="ARBA" id="ARBA00020355"/>
    </source>
</evidence>
<dbReference type="EC" id="3.4.19.12" evidence="3"/>
<dbReference type="GO" id="GO:0006508">
    <property type="term" value="P:proteolysis"/>
    <property type="evidence" value="ECO:0007669"/>
    <property type="project" value="UniProtKB-KW"/>
</dbReference>
<gene>
    <name evidence="17" type="ORF">INT48_007688</name>
</gene>
<dbReference type="GO" id="GO:0016579">
    <property type="term" value="P:protein deubiquitination"/>
    <property type="evidence" value="ECO:0007669"/>
    <property type="project" value="InterPro"/>
</dbReference>
<keyword evidence="8" id="KW-0677">Repeat</keyword>